<dbReference type="InterPro" id="IPR050883">
    <property type="entry name" value="PNGase"/>
</dbReference>
<feature type="domain" description="LamG-like jellyroll fold" evidence="7">
    <location>
        <begin position="943"/>
        <end position="1073"/>
    </location>
</feature>
<evidence type="ECO:0000256" key="2">
    <source>
        <dbReference type="ARBA" id="ARBA00011245"/>
    </source>
</evidence>
<dbReference type="GO" id="GO:0004553">
    <property type="term" value="F:hydrolase activity, hydrolyzing O-glycosyl compounds"/>
    <property type="evidence" value="ECO:0007669"/>
    <property type="project" value="UniProtKB-ARBA"/>
</dbReference>
<comment type="cofactor">
    <cofactor evidence="1">
        <name>Ca(2+)</name>
        <dbReference type="ChEBI" id="CHEBI:29108"/>
    </cofactor>
</comment>
<dbReference type="InterPro" id="IPR006558">
    <property type="entry name" value="LamG-like"/>
</dbReference>
<dbReference type="SUPFAM" id="SSF49899">
    <property type="entry name" value="Concanavalin A-like lectins/glucanases"/>
    <property type="match status" value="1"/>
</dbReference>
<dbReference type="Gene3D" id="1.20.1050.60">
    <property type="entry name" value="alpha-1,2-mannosidase"/>
    <property type="match status" value="1"/>
</dbReference>
<dbReference type="GO" id="GO:0006516">
    <property type="term" value="P:glycoprotein catabolic process"/>
    <property type="evidence" value="ECO:0007669"/>
    <property type="project" value="TreeGrafter"/>
</dbReference>
<evidence type="ECO:0000256" key="1">
    <source>
        <dbReference type="ARBA" id="ARBA00001913"/>
    </source>
</evidence>
<dbReference type="Gene3D" id="3.30.2080.10">
    <property type="entry name" value="GH92 mannosidase domain"/>
    <property type="match status" value="1"/>
</dbReference>
<dbReference type="Gene3D" id="2.70.98.10">
    <property type="match status" value="1"/>
</dbReference>
<dbReference type="SUPFAM" id="SSF48208">
    <property type="entry name" value="Six-hairpin glycosidases"/>
    <property type="match status" value="1"/>
</dbReference>
<dbReference type="GO" id="GO:0005975">
    <property type="term" value="P:carbohydrate metabolic process"/>
    <property type="evidence" value="ECO:0007669"/>
    <property type="project" value="InterPro"/>
</dbReference>
<evidence type="ECO:0000256" key="5">
    <source>
        <dbReference type="ARBA" id="ARBA00023157"/>
    </source>
</evidence>
<dbReference type="InterPro" id="IPR005887">
    <property type="entry name" value="GH92_a_mannosidase_put"/>
</dbReference>
<keyword evidence="4" id="KW-0106">Calcium</keyword>
<dbReference type="FunFam" id="3.30.2080.10:FF:000001">
    <property type="entry name" value="Alpha-1,2-mannosidase subfamily"/>
    <property type="match status" value="1"/>
</dbReference>
<dbReference type="Proteomes" id="UP000199421">
    <property type="component" value="Unassembled WGS sequence"/>
</dbReference>
<dbReference type="PANTHER" id="PTHR12143">
    <property type="entry name" value="PEPTIDE N-GLYCANASE PNGASE -RELATED"/>
    <property type="match status" value="1"/>
</dbReference>
<dbReference type="Pfam" id="PF07971">
    <property type="entry name" value="Glyco_hydro_92"/>
    <property type="match status" value="1"/>
</dbReference>
<dbReference type="InterPro" id="IPR012939">
    <property type="entry name" value="Glyco_hydro_92"/>
</dbReference>
<sequence length="1083" mass="121915">MYKKIFLLLLSTTAYLYATPASALQEKEEIKYVDPFIGTDNAKVYTKWGKEGGTYPGAVAPWGYIQMSPETVGAGQPGYHYADTSIQYFSCIGHKSGFPEGSKGNIKLMPINKDGNRLRTFRHQDEQAKPGYYSIRFQDDNTLVECTATARVGVIKITFPARTAPKLWIDDVGTLALTSSNTAYGTQHGSAFQFSMAVSKQELVNGGYTLHFTGNQTSPTVLTVLVSASPVGYTAALKNIKALLQETKKTKETLFSYANKQTSNEWAALMQTISINDTNIHHKRSFYTALYHACLLPWVISDIDGFYMGVDGLTHQTKRQNQYGGFSPWDTFRTLHPLIQLLWPQKQADMVGSMLDVYKQSGFLPTESMTGNHAVPILVDSYLKNQRIADAKEIYQALKGSIYQGPYKQPDLTVYHKKGFIPATMGESVTRTMEYAYDDWALANFARKVMHDTATANVAERYSRAYRQLFKTDELLFIPKDDAGWKEQPGTVGYKEGDAYIYSYFVPQYPLDLINLMGGDSLFTSRLAHFLSKQQLVFDNEPAFHVPYLFNYAQRPDLTQYWVYSILTKRFSDTPDGLPGNDDLGSLSSWYIFNALGFYPMAPGNPIYTFGTPLFDKVTIHLPSKKILSIQKEANKDSAYYLQGVQVNGKPYAQFEIDHQTIASGALLEFTLGEKSDSPWNKCASPITADSRKPLVRINKVEVPKKHVNPNERVAVVVHLSNKGAMRTKRLEIKLDGKPYTSKNVLLHEDETRQDTLYFRLYPFGNHQLTLEDHRWSMQVIPSDHKQATAVEVSQLTYTPLLKLGTKQRLQYKVKNLDGAPQKIQLPVHFDEQVIGTDTFTLEAGAEQQREWVFRANEKGQKTIKIADQHGKCVVYNQPRKALLLGGPNWDVASSELIIDKTPFTNVANVKGQAFSTKEQTFRLDSQRYVIWKQNAIVNAIDTRMTIMLWIKPQMPAAELVDIFSKGDQHVLQLVDGKKLNFFAGGWGRGECIAELPTDWYGKWHHVAGVCDGKNLYLYIDGQLKASQAVAPNINLANTNRWQLGQNEEFPGERIYQGLAKNVMVFTENLSAAEIAAIAGINK</sequence>
<dbReference type="OrthoDB" id="9804511at2"/>
<keyword evidence="9" id="KW-1185">Reference proteome</keyword>
<dbReference type="GO" id="GO:0005829">
    <property type="term" value="C:cytosol"/>
    <property type="evidence" value="ECO:0007669"/>
    <property type="project" value="TreeGrafter"/>
</dbReference>
<accession>A0A1H7H456</accession>
<evidence type="ECO:0000313" key="9">
    <source>
        <dbReference type="Proteomes" id="UP000199421"/>
    </source>
</evidence>
<organism evidence="8 9">
    <name type="scientific">Olivibacter domesticus</name>
    <name type="common">Pseudosphingobacterium domesticum</name>
    <dbReference type="NCBI Taxonomy" id="407022"/>
    <lineage>
        <taxon>Bacteria</taxon>
        <taxon>Pseudomonadati</taxon>
        <taxon>Bacteroidota</taxon>
        <taxon>Sphingobacteriia</taxon>
        <taxon>Sphingobacteriales</taxon>
        <taxon>Sphingobacteriaceae</taxon>
        <taxon>Olivibacter</taxon>
    </lineage>
</organism>
<dbReference type="InterPro" id="IPR041371">
    <property type="entry name" value="GH92_N"/>
</dbReference>
<proteinExistence type="predicted"/>
<dbReference type="Gene3D" id="1.20.1610.10">
    <property type="entry name" value="alpha-1,2-mannosidases domains"/>
    <property type="match status" value="1"/>
</dbReference>
<dbReference type="InterPro" id="IPR013320">
    <property type="entry name" value="ConA-like_dom_sf"/>
</dbReference>
<protein>
    <submittedName>
        <fullName evidence="8">Alpha-1,2-mannosidase, putative</fullName>
    </submittedName>
</protein>
<evidence type="ECO:0000256" key="3">
    <source>
        <dbReference type="ARBA" id="ARBA00022729"/>
    </source>
</evidence>
<dbReference type="SMART" id="SM00560">
    <property type="entry name" value="LamGL"/>
    <property type="match status" value="1"/>
</dbReference>
<dbReference type="InterPro" id="IPR008928">
    <property type="entry name" value="6-hairpin_glycosidase_sf"/>
</dbReference>
<dbReference type="InterPro" id="IPR014718">
    <property type="entry name" value="GH-type_carb-bd"/>
</dbReference>
<dbReference type="AlphaFoldDB" id="A0A1H7H456"/>
<keyword evidence="5" id="KW-1015">Disulfide bond</keyword>
<feature type="signal peptide" evidence="6">
    <location>
        <begin position="1"/>
        <end position="23"/>
    </location>
</feature>
<evidence type="ECO:0000256" key="4">
    <source>
        <dbReference type="ARBA" id="ARBA00022837"/>
    </source>
</evidence>
<gene>
    <name evidence="8" type="ORF">SAMN05661044_00274</name>
</gene>
<feature type="chain" id="PRO_5011691578" evidence="6">
    <location>
        <begin position="24"/>
        <end position="1083"/>
    </location>
</feature>
<dbReference type="GO" id="GO:0030246">
    <property type="term" value="F:carbohydrate binding"/>
    <property type="evidence" value="ECO:0007669"/>
    <property type="project" value="InterPro"/>
</dbReference>
<evidence type="ECO:0000256" key="6">
    <source>
        <dbReference type="SAM" id="SignalP"/>
    </source>
</evidence>
<dbReference type="PANTHER" id="PTHR12143:SF39">
    <property type="entry name" value="SECRETED PROTEIN"/>
    <property type="match status" value="1"/>
</dbReference>
<name>A0A1H7H456_OLID1</name>
<dbReference type="STRING" id="407022.SAMN05661044_00274"/>
<dbReference type="Gene3D" id="2.60.120.200">
    <property type="match status" value="1"/>
</dbReference>
<dbReference type="RefSeq" id="WP_139202163.1">
    <property type="nucleotide sequence ID" value="NZ_FOAF01000001.1"/>
</dbReference>
<dbReference type="NCBIfam" id="TIGR01180">
    <property type="entry name" value="aman2_put"/>
    <property type="match status" value="1"/>
</dbReference>
<reference evidence="9" key="1">
    <citation type="submission" date="2016-10" db="EMBL/GenBank/DDBJ databases">
        <authorList>
            <person name="Varghese N."/>
            <person name="Submissions S."/>
        </authorList>
    </citation>
    <scope>NUCLEOTIDE SEQUENCE [LARGE SCALE GENOMIC DNA]</scope>
    <source>
        <strain evidence="9">DSM 18733</strain>
    </source>
</reference>
<evidence type="ECO:0000313" key="8">
    <source>
        <dbReference type="EMBL" id="SEK45008.1"/>
    </source>
</evidence>
<dbReference type="Pfam" id="PF13385">
    <property type="entry name" value="Laminin_G_3"/>
    <property type="match status" value="1"/>
</dbReference>
<keyword evidence="3 6" id="KW-0732">Signal</keyword>
<dbReference type="Pfam" id="PF17678">
    <property type="entry name" value="Glyco_hydro_92N"/>
    <property type="match status" value="1"/>
</dbReference>
<dbReference type="EMBL" id="FOAF01000001">
    <property type="protein sequence ID" value="SEK45008.1"/>
    <property type="molecule type" value="Genomic_DNA"/>
</dbReference>
<dbReference type="GO" id="GO:0000224">
    <property type="term" value="F:peptide-N4-(N-acetyl-beta-glucosaminyl)asparagine amidase activity"/>
    <property type="evidence" value="ECO:0007669"/>
    <property type="project" value="TreeGrafter"/>
</dbReference>
<evidence type="ECO:0000259" key="7">
    <source>
        <dbReference type="SMART" id="SM00560"/>
    </source>
</evidence>
<comment type="subunit">
    <text evidence="2">Monomer.</text>
</comment>